<dbReference type="RefSeq" id="WP_306729189.1">
    <property type="nucleotide sequence ID" value="NZ_JAVDDT010000009.1"/>
</dbReference>
<feature type="domain" description="MrpA C-terminal/MbhD" evidence="9">
    <location>
        <begin position="16"/>
        <end position="74"/>
    </location>
</feature>
<evidence type="ECO:0000259" key="8">
    <source>
        <dbReference type="Pfam" id="PF04039"/>
    </source>
</evidence>
<keyword evidence="6 7" id="KW-0472">Membrane</keyword>
<evidence type="ECO:0000256" key="6">
    <source>
        <dbReference type="ARBA" id="ARBA00023136"/>
    </source>
</evidence>
<dbReference type="EMBL" id="JAVDDT010000009">
    <property type="protein sequence ID" value="MDQ2070690.1"/>
    <property type="molecule type" value="Genomic_DNA"/>
</dbReference>
<comment type="subcellular location">
    <subcellularLocation>
        <location evidence="1">Cell membrane</location>
        <topology evidence="1">Multi-pass membrane protein</topology>
    </subcellularLocation>
</comment>
<feature type="transmembrane region" description="Helical" evidence="7">
    <location>
        <begin position="195"/>
        <end position="215"/>
    </location>
</feature>
<evidence type="ECO:0000313" key="10">
    <source>
        <dbReference type="EMBL" id="MDQ2070690.1"/>
    </source>
</evidence>
<gene>
    <name evidence="10" type="ORF">RBH19_12485</name>
</gene>
<organism evidence="10 11">
    <name type="scientific">Natronospira bacteriovora</name>
    <dbReference type="NCBI Taxonomy" id="3069753"/>
    <lineage>
        <taxon>Bacteria</taxon>
        <taxon>Pseudomonadati</taxon>
        <taxon>Pseudomonadota</taxon>
        <taxon>Gammaproteobacteria</taxon>
        <taxon>Natronospirales</taxon>
        <taxon>Natronospiraceae</taxon>
        <taxon>Natronospira</taxon>
    </lineage>
</organism>
<feature type="transmembrane region" description="Helical" evidence="7">
    <location>
        <begin position="251"/>
        <end position="273"/>
    </location>
</feature>
<feature type="transmembrane region" description="Helical" evidence="7">
    <location>
        <begin position="6"/>
        <end position="25"/>
    </location>
</feature>
<keyword evidence="5 7" id="KW-1133">Transmembrane helix</keyword>
<name>A0ABU0WB59_9GAMM</name>
<feature type="transmembrane region" description="Helical" evidence="7">
    <location>
        <begin position="221"/>
        <end position="239"/>
    </location>
</feature>
<feature type="transmembrane region" description="Helical" evidence="7">
    <location>
        <begin position="96"/>
        <end position="117"/>
    </location>
</feature>
<protein>
    <submittedName>
        <fullName evidence="10">DUF4040 domain-containing protein</fullName>
    </submittedName>
</protein>
<evidence type="ECO:0000256" key="4">
    <source>
        <dbReference type="ARBA" id="ARBA00022692"/>
    </source>
</evidence>
<reference evidence="10 11" key="1">
    <citation type="submission" date="2023-08" db="EMBL/GenBank/DDBJ databases">
        <title>Whole-genome sequencing of halo(alkali)philic microorganisms from hypersaline lakes.</title>
        <authorList>
            <person name="Sorokin D.Y."/>
            <person name="Abbas B."/>
            <person name="Merkel A.Y."/>
        </authorList>
    </citation>
    <scope>NUCLEOTIDE SEQUENCE [LARGE SCALE GENOMIC DNA]</scope>
    <source>
        <strain evidence="10 11">AB-CW4</strain>
    </source>
</reference>
<evidence type="ECO:0000256" key="3">
    <source>
        <dbReference type="ARBA" id="ARBA00022475"/>
    </source>
</evidence>
<sequence length="320" mass="34407">MIDAGLLFDTLLCLGLLGLGWSAVTSSGQFRATVMFMIFGLLMAAAWARLESPDLALAEAAIGAGLTGALLLNACKAAYSQRRQSIELDQEGPVGKLFRVMAAIFCGTLALTLTWLMHDLPGRAGPVPDTVTQVQPDHFLGNPVTSVLLDYRAYDTLLEMVVLLLAIIGARILLHQMTLPPLHPPREQDPPMVAPLLRAVTPLMLATGLYLFWAGSHSPGGAFQAGALLAALGVMYRLTGRLQPCNDTAPILRFMLIIGLGLFSLFAVLALFWSDAPLTYPDVLAYEIVLAIEFALTVSIATTLILMFSASPGMTLERRQ</sequence>
<dbReference type="PANTHER" id="PTHR33932">
    <property type="entry name" value="NA(+)/H(+) ANTIPORTER SUBUNIT B"/>
    <property type="match status" value="1"/>
</dbReference>
<dbReference type="Proteomes" id="UP001239019">
    <property type="component" value="Unassembled WGS sequence"/>
</dbReference>
<dbReference type="InterPro" id="IPR050622">
    <property type="entry name" value="CPA3_antiporter_subunitB"/>
</dbReference>
<evidence type="ECO:0000256" key="1">
    <source>
        <dbReference type="ARBA" id="ARBA00004651"/>
    </source>
</evidence>
<feature type="transmembrane region" description="Helical" evidence="7">
    <location>
        <begin position="156"/>
        <end position="174"/>
    </location>
</feature>
<dbReference type="InterPro" id="IPR007182">
    <property type="entry name" value="MnhB"/>
</dbReference>
<keyword evidence="4 7" id="KW-0812">Transmembrane</keyword>
<evidence type="ECO:0000256" key="5">
    <source>
        <dbReference type="ARBA" id="ARBA00022989"/>
    </source>
</evidence>
<dbReference type="Pfam" id="PF04039">
    <property type="entry name" value="MnhB"/>
    <property type="match status" value="1"/>
</dbReference>
<evidence type="ECO:0000256" key="2">
    <source>
        <dbReference type="ARBA" id="ARBA00009425"/>
    </source>
</evidence>
<evidence type="ECO:0000259" key="9">
    <source>
        <dbReference type="Pfam" id="PF13244"/>
    </source>
</evidence>
<evidence type="ECO:0000313" key="11">
    <source>
        <dbReference type="Proteomes" id="UP001239019"/>
    </source>
</evidence>
<comment type="caution">
    <text evidence="10">The sequence shown here is derived from an EMBL/GenBank/DDBJ whole genome shotgun (WGS) entry which is preliminary data.</text>
</comment>
<dbReference type="PANTHER" id="PTHR33932:SF4">
    <property type="entry name" value="NA(+)_H(+) ANTIPORTER SUBUNIT B"/>
    <property type="match status" value="1"/>
</dbReference>
<accession>A0ABU0WB59</accession>
<feature type="transmembrane region" description="Helical" evidence="7">
    <location>
        <begin position="285"/>
        <end position="310"/>
    </location>
</feature>
<feature type="transmembrane region" description="Helical" evidence="7">
    <location>
        <begin position="32"/>
        <end position="50"/>
    </location>
</feature>
<comment type="similarity">
    <text evidence="2">Belongs to the CPA3 antiporters (TC 2.A.63) subunit B family.</text>
</comment>
<proteinExistence type="inferred from homology"/>
<feature type="domain" description="Na+/H+ antiporter MnhB subunit-related protein" evidence="8">
    <location>
        <begin position="196"/>
        <end position="298"/>
    </location>
</feature>
<keyword evidence="3" id="KW-1003">Cell membrane</keyword>
<keyword evidence="11" id="KW-1185">Reference proteome</keyword>
<dbReference type="Pfam" id="PF13244">
    <property type="entry name" value="MbhD"/>
    <property type="match status" value="1"/>
</dbReference>
<dbReference type="InterPro" id="IPR025383">
    <property type="entry name" value="MrpA_C/MbhD"/>
</dbReference>
<feature type="transmembrane region" description="Helical" evidence="7">
    <location>
        <begin position="56"/>
        <end position="75"/>
    </location>
</feature>
<evidence type="ECO:0000256" key="7">
    <source>
        <dbReference type="SAM" id="Phobius"/>
    </source>
</evidence>